<dbReference type="Proteomes" id="UP000291343">
    <property type="component" value="Unassembled WGS sequence"/>
</dbReference>
<feature type="compositionally biased region" description="Low complexity" evidence="1">
    <location>
        <begin position="212"/>
        <end position="222"/>
    </location>
</feature>
<proteinExistence type="predicted"/>
<keyword evidence="2" id="KW-0812">Transmembrane</keyword>
<evidence type="ECO:0000313" key="4">
    <source>
        <dbReference type="EMBL" id="RZF44168.1"/>
    </source>
</evidence>
<evidence type="ECO:0000256" key="1">
    <source>
        <dbReference type="SAM" id="MobiDB-lite"/>
    </source>
</evidence>
<feature type="domain" description="DUF4773" evidence="3">
    <location>
        <begin position="83"/>
        <end position="200"/>
    </location>
</feature>
<comment type="caution">
    <text evidence="4">The sequence shown here is derived from an EMBL/GenBank/DDBJ whole genome shotgun (WGS) entry which is preliminary data.</text>
</comment>
<evidence type="ECO:0000256" key="2">
    <source>
        <dbReference type="SAM" id="Phobius"/>
    </source>
</evidence>
<organism evidence="4 5">
    <name type="scientific">Laodelphax striatellus</name>
    <name type="common">Small brown planthopper</name>
    <name type="synonym">Delphax striatella</name>
    <dbReference type="NCBI Taxonomy" id="195883"/>
    <lineage>
        <taxon>Eukaryota</taxon>
        <taxon>Metazoa</taxon>
        <taxon>Ecdysozoa</taxon>
        <taxon>Arthropoda</taxon>
        <taxon>Hexapoda</taxon>
        <taxon>Insecta</taxon>
        <taxon>Pterygota</taxon>
        <taxon>Neoptera</taxon>
        <taxon>Paraneoptera</taxon>
        <taxon>Hemiptera</taxon>
        <taxon>Auchenorrhyncha</taxon>
        <taxon>Fulgoroidea</taxon>
        <taxon>Delphacidae</taxon>
        <taxon>Criomorphinae</taxon>
        <taxon>Laodelphax</taxon>
    </lineage>
</organism>
<dbReference type="InterPro" id="IPR031941">
    <property type="entry name" value="DUF4773"/>
</dbReference>
<feature type="transmembrane region" description="Helical" evidence="2">
    <location>
        <begin position="7"/>
        <end position="27"/>
    </location>
</feature>
<name>A0A482XFW9_LAOST</name>
<dbReference type="EMBL" id="QKKF02011224">
    <property type="protein sequence ID" value="RZF44168.1"/>
    <property type="molecule type" value="Genomic_DNA"/>
</dbReference>
<feature type="region of interest" description="Disordered" evidence="1">
    <location>
        <begin position="207"/>
        <end position="260"/>
    </location>
</feature>
<dbReference type="OrthoDB" id="5952164at2759"/>
<evidence type="ECO:0000313" key="5">
    <source>
        <dbReference type="Proteomes" id="UP000291343"/>
    </source>
</evidence>
<evidence type="ECO:0000259" key="3">
    <source>
        <dbReference type="Pfam" id="PF15998"/>
    </source>
</evidence>
<accession>A0A482XFW9</accession>
<reference evidence="4 5" key="1">
    <citation type="journal article" date="2017" name="Gigascience">
        <title>Genome sequence of the small brown planthopper, Laodelphax striatellus.</title>
        <authorList>
            <person name="Zhu J."/>
            <person name="Jiang F."/>
            <person name="Wang X."/>
            <person name="Yang P."/>
            <person name="Bao Y."/>
            <person name="Zhao W."/>
            <person name="Wang W."/>
            <person name="Lu H."/>
            <person name="Wang Q."/>
            <person name="Cui N."/>
            <person name="Li J."/>
            <person name="Chen X."/>
            <person name="Luo L."/>
            <person name="Yu J."/>
            <person name="Kang L."/>
            <person name="Cui F."/>
        </authorList>
    </citation>
    <scope>NUCLEOTIDE SEQUENCE [LARGE SCALE GENOMIC DNA]</scope>
    <source>
        <strain evidence="4">Lst14</strain>
    </source>
</reference>
<dbReference type="PANTHER" id="PTHR36299">
    <property type="entry name" value="AGAP008005-PA"/>
    <property type="match status" value="1"/>
</dbReference>
<keyword evidence="5" id="KW-1185">Reference proteome</keyword>
<dbReference type="InParanoid" id="A0A482XFW9"/>
<keyword evidence="2" id="KW-1133">Transmembrane helix</keyword>
<dbReference type="PANTHER" id="PTHR36299:SF1">
    <property type="entry name" value="DUF4773 DOMAIN-CONTAINING PROTEIN"/>
    <property type="match status" value="1"/>
</dbReference>
<dbReference type="Pfam" id="PF15998">
    <property type="entry name" value="DUF4773"/>
    <property type="match status" value="1"/>
</dbReference>
<protein>
    <recommendedName>
        <fullName evidence="3">DUF4773 domain-containing protein</fullName>
    </recommendedName>
</protein>
<sequence>MQFNVEFITTVLFAILIIMLDIIPRTISEESQQTRRQNDNTEVFDELTTIYYDMNGKPVPLLSRSPGDVPSLKAEALNYGWLPCSCQESICGCCAHMNVNSFNFHRDACMNFTYVSKDFAINMDMLLDDYSLYHGTISGKNPPPACIPVTMLPGLSFCLRFHDMYPSSNNMHMCVNFETNYAAIPLLVLQFRCFKIGQDGFNLDPNSPANDTSVSSTPSTSSDVEIPPLGSDIYDEVTEEKKKISKDGSNNNSEIIRKNT</sequence>
<dbReference type="AlphaFoldDB" id="A0A482XFW9"/>
<gene>
    <name evidence="4" type="ORF">LSTR_LSTR003808</name>
</gene>
<keyword evidence="2" id="KW-0472">Membrane</keyword>